<dbReference type="Gene3D" id="1.25.40.10">
    <property type="entry name" value="Tetratricopeptide repeat domain"/>
    <property type="match status" value="1"/>
</dbReference>
<dbReference type="SUPFAM" id="SSF81901">
    <property type="entry name" value="HCP-like"/>
    <property type="match status" value="1"/>
</dbReference>
<dbReference type="OrthoDB" id="9768004at2"/>
<dbReference type="InterPro" id="IPR029030">
    <property type="entry name" value="Caspase-like_dom_sf"/>
</dbReference>
<dbReference type="Pfam" id="PF08238">
    <property type="entry name" value="Sel1"/>
    <property type="match status" value="2"/>
</dbReference>
<name>A0A2U2HM69_9BURK</name>
<comment type="caution">
    <text evidence="3">The sequence shown here is derived from an EMBL/GenBank/DDBJ whole genome shotgun (WGS) entry which is preliminary data.</text>
</comment>
<organism evidence="3 4">
    <name type="scientific">Massilia glaciei</name>
    <dbReference type="NCBI Taxonomy" id="1524097"/>
    <lineage>
        <taxon>Bacteria</taxon>
        <taxon>Pseudomonadati</taxon>
        <taxon>Pseudomonadota</taxon>
        <taxon>Betaproteobacteria</taxon>
        <taxon>Burkholderiales</taxon>
        <taxon>Oxalobacteraceae</taxon>
        <taxon>Telluria group</taxon>
        <taxon>Massilia</taxon>
    </lineage>
</organism>
<evidence type="ECO:0000259" key="2">
    <source>
        <dbReference type="PROSITE" id="PS50208"/>
    </source>
</evidence>
<dbReference type="InterPro" id="IPR052039">
    <property type="entry name" value="Caspase-related_regulators"/>
</dbReference>
<dbReference type="PANTHER" id="PTHR22576:SF37">
    <property type="entry name" value="MUCOSA-ASSOCIATED LYMPHOID TISSUE LYMPHOMA TRANSLOCATION PROTEIN 1"/>
    <property type="match status" value="1"/>
</dbReference>
<feature type="signal peptide" evidence="1">
    <location>
        <begin position="1"/>
        <end position="39"/>
    </location>
</feature>
<dbReference type="SMART" id="SM00671">
    <property type="entry name" value="SEL1"/>
    <property type="match status" value="2"/>
</dbReference>
<dbReference type="InterPro" id="IPR011990">
    <property type="entry name" value="TPR-like_helical_dom_sf"/>
</dbReference>
<dbReference type="Gene3D" id="3.40.50.1460">
    <property type="match status" value="1"/>
</dbReference>
<evidence type="ECO:0000256" key="1">
    <source>
        <dbReference type="SAM" id="SignalP"/>
    </source>
</evidence>
<keyword evidence="1" id="KW-0732">Signal</keyword>
<protein>
    <recommendedName>
        <fullName evidence="2">Caspase family p20 domain-containing protein</fullName>
    </recommendedName>
</protein>
<reference evidence="3 4" key="1">
    <citation type="submission" date="2018-04" db="EMBL/GenBank/DDBJ databases">
        <title>Massilia violaceinigra sp. nov., a novel purple-pigmented bacterium isolated from Tianshan glacier, Xinjiang, China.</title>
        <authorList>
            <person name="Wang H."/>
        </authorList>
    </citation>
    <scope>NUCLEOTIDE SEQUENCE [LARGE SCALE GENOMIC DNA]</scope>
    <source>
        <strain evidence="3 4">B448-2</strain>
    </source>
</reference>
<evidence type="ECO:0000313" key="4">
    <source>
        <dbReference type="Proteomes" id="UP000241421"/>
    </source>
</evidence>
<dbReference type="Pfam" id="PF00656">
    <property type="entry name" value="Peptidase_C14"/>
    <property type="match status" value="1"/>
</dbReference>
<accession>A0A2U2HM69</accession>
<dbReference type="InterPro" id="IPR006597">
    <property type="entry name" value="Sel1-like"/>
</dbReference>
<dbReference type="GO" id="GO:0004197">
    <property type="term" value="F:cysteine-type endopeptidase activity"/>
    <property type="evidence" value="ECO:0007669"/>
    <property type="project" value="InterPro"/>
</dbReference>
<dbReference type="InterPro" id="IPR001309">
    <property type="entry name" value="Pept_C14_p20"/>
</dbReference>
<dbReference type="PANTHER" id="PTHR22576">
    <property type="entry name" value="MUCOSA ASSOCIATED LYMPHOID TISSUE LYMPHOMA TRANSLOCATION PROTEIN 1/PARACASPASE"/>
    <property type="match status" value="1"/>
</dbReference>
<feature type="domain" description="Caspase family p20" evidence="2">
    <location>
        <begin position="53"/>
        <end position="183"/>
    </location>
</feature>
<dbReference type="EMBL" id="PXWF02000173">
    <property type="protein sequence ID" value="PWF48618.1"/>
    <property type="molecule type" value="Genomic_DNA"/>
</dbReference>
<gene>
    <name evidence="3" type="ORF">C7C56_010980</name>
</gene>
<dbReference type="Proteomes" id="UP000241421">
    <property type="component" value="Unassembled WGS sequence"/>
</dbReference>
<evidence type="ECO:0000313" key="3">
    <source>
        <dbReference type="EMBL" id="PWF48618.1"/>
    </source>
</evidence>
<proteinExistence type="predicted"/>
<dbReference type="RefSeq" id="WP_106757447.1">
    <property type="nucleotide sequence ID" value="NZ_PXWF02000173.1"/>
</dbReference>
<dbReference type="PROSITE" id="PS50208">
    <property type="entry name" value="CASPASE_P20"/>
    <property type="match status" value="1"/>
</dbReference>
<dbReference type="InterPro" id="IPR011600">
    <property type="entry name" value="Pept_C14_caspase"/>
</dbReference>
<feature type="chain" id="PRO_5015482457" description="Caspase family p20 domain-containing protein" evidence="1">
    <location>
        <begin position="40"/>
        <end position="460"/>
    </location>
</feature>
<dbReference type="SUPFAM" id="SSF52129">
    <property type="entry name" value="Caspase-like"/>
    <property type="match status" value="1"/>
</dbReference>
<dbReference type="AlphaFoldDB" id="A0A2U2HM69"/>
<keyword evidence="4" id="KW-1185">Reference proteome</keyword>
<sequence>MSAARLVKLAPAGGPGARLWRRGAALALALVAAAPAAVAAAPGDAAALDYRQATKLALVVGNQRYDEGFSLPNAERDARLIAARLRAAGYATSLVLNAERATLYAEIGKLATGLKDGGVGAFYYAGHGLQIKGRNYLIPSDAPMRRAAALAPAALPVDYLIARFKDSGAHLSIILLDACRNEAAALGGRPVYRGFDSTGFVPERAANGMLVAYATQPGERALDGSGANGPFALALSNWLARPGVPLELAMKHVMAEVRAATGDAQRPWVATSMVGDFALVPAAASRAMLYRPRGPGAGGASRGAPPEADGGVAQWFQSQSVAEQMLLATQIRREAKALNRDDLPRLARQARGGSVVAQAVLGAAHRDGFGVGRQATRSNAKALAWYRMAAAQMMPFALNELGEMYHLGHGVTRDDGRARGYFEAAAAHGFPPAKLNILQMGAEGGTPGPAQLLEMLLPKK</sequence>
<dbReference type="GO" id="GO:0006508">
    <property type="term" value="P:proteolysis"/>
    <property type="evidence" value="ECO:0007669"/>
    <property type="project" value="InterPro"/>
</dbReference>